<feature type="domain" description="Transposase zinc-ribbon" evidence="1">
    <location>
        <begin position="4"/>
        <end position="45"/>
    </location>
</feature>
<dbReference type="EMBL" id="QXHD01000001">
    <property type="protein sequence ID" value="NEZ54130.1"/>
    <property type="molecule type" value="Genomic_DNA"/>
</dbReference>
<sequence>MTLSHEKCVALLEKIRWNSTPKCPYCGSTKSTAIRQERRHHCNNCFNSYSVTVGTIFHGSRVPLHKWFKAIHMYLDNSLTPRRLSVRALAKEIHVNKNTAASMLKRMRSCLSSKPAYLKAILRIELEPKDESE</sequence>
<dbReference type="InterPro" id="IPR024442">
    <property type="entry name" value="Transposase_Zn_ribbon"/>
</dbReference>
<proteinExistence type="predicted"/>
<keyword evidence="3" id="KW-1185">Reference proteome</keyword>
<evidence type="ECO:0000313" key="2">
    <source>
        <dbReference type="EMBL" id="NEZ54130.1"/>
    </source>
</evidence>
<evidence type="ECO:0000313" key="3">
    <source>
        <dbReference type="Proteomes" id="UP000481033"/>
    </source>
</evidence>
<protein>
    <submittedName>
        <fullName evidence="2">Transposase</fullName>
    </submittedName>
</protein>
<name>A0A6M0RDX5_9CYAN</name>
<organism evidence="2 3">
    <name type="scientific">Adonisia turfae CCMR0081</name>
    <dbReference type="NCBI Taxonomy" id="2292702"/>
    <lineage>
        <taxon>Bacteria</taxon>
        <taxon>Bacillati</taxon>
        <taxon>Cyanobacteriota</taxon>
        <taxon>Adonisia</taxon>
        <taxon>Adonisia turfae</taxon>
    </lineage>
</organism>
<gene>
    <name evidence="2" type="ORF">DXZ20_00095</name>
</gene>
<dbReference type="RefSeq" id="WP_163695353.1">
    <property type="nucleotide sequence ID" value="NZ_QXHD01000001.1"/>
</dbReference>
<comment type="caution">
    <text evidence="2">The sequence shown here is derived from an EMBL/GenBank/DDBJ whole genome shotgun (WGS) entry which is preliminary data.</text>
</comment>
<reference evidence="2 3" key="1">
    <citation type="journal article" date="2020" name="Microb. Ecol.">
        <title>Ecogenomics of the Marine Benthic Filamentous Cyanobacterium Adonisia.</title>
        <authorList>
            <person name="Walter J.M."/>
            <person name="Coutinho F.H."/>
            <person name="Leomil L."/>
            <person name="Hargreaves P.I."/>
            <person name="Campeao M.E."/>
            <person name="Vieira V.V."/>
            <person name="Silva B.S."/>
            <person name="Fistarol G.O."/>
            <person name="Salomon P.S."/>
            <person name="Sawabe T."/>
            <person name="Mino S."/>
            <person name="Hosokawa M."/>
            <person name="Miyashita H."/>
            <person name="Maruyama F."/>
            <person name="van Verk M.C."/>
            <person name="Dutilh B.E."/>
            <person name="Thompson C.C."/>
            <person name="Thompson F.L."/>
        </authorList>
    </citation>
    <scope>NUCLEOTIDE SEQUENCE [LARGE SCALE GENOMIC DNA]</scope>
    <source>
        <strain evidence="2 3">CCMR0081</strain>
    </source>
</reference>
<dbReference type="AlphaFoldDB" id="A0A6M0RDX5"/>
<evidence type="ECO:0000259" key="1">
    <source>
        <dbReference type="Pfam" id="PF12760"/>
    </source>
</evidence>
<accession>A0A6M0RDX5</accession>
<dbReference type="Pfam" id="PF12760">
    <property type="entry name" value="Zn_ribbon_IS1595"/>
    <property type="match status" value="1"/>
</dbReference>
<dbReference type="Proteomes" id="UP000481033">
    <property type="component" value="Unassembled WGS sequence"/>
</dbReference>